<comment type="caution">
    <text evidence="10">The sequence shown here is derived from an EMBL/GenBank/DDBJ whole genome shotgun (WGS) entry which is preliminary data.</text>
</comment>
<evidence type="ECO:0000256" key="5">
    <source>
        <dbReference type="ARBA" id="ARBA00023176"/>
    </source>
</evidence>
<dbReference type="GO" id="GO:0030130">
    <property type="term" value="C:clathrin coat of trans-Golgi network vesicle"/>
    <property type="evidence" value="ECO:0007669"/>
    <property type="project" value="InterPro"/>
</dbReference>
<evidence type="ECO:0000256" key="7">
    <source>
        <dbReference type="RuleBase" id="RU363137"/>
    </source>
</evidence>
<dbReference type="OrthoDB" id="782264at2759"/>
<evidence type="ECO:0000313" key="10">
    <source>
        <dbReference type="EMBL" id="OAY26155.1"/>
    </source>
</evidence>
<feature type="region of interest" description="Disordered" evidence="9">
    <location>
        <begin position="211"/>
        <end position="335"/>
    </location>
</feature>
<feature type="region of interest" description="Disordered" evidence="9">
    <location>
        <begin position="1"/>
        <end position="37"/>
    </location>
</feature>
<reference evidence="11" key="1">
    <citation type="journal article" date="2016" name="Nat. Biotechnol.">
        <title>Sequencing wild and cultivated cassava and related species reveals extensive interspecific hybridization and genetic diversity.</title>
        <authorList>
            <person name="Bredeson J.V."/>
            <person name="Lyons J.B."/>
            <person name="Prochnik S.E."/>
            <person name="Wu G.A."/>
            <person name="Ha C.M."/>
            <person name="Edsinger-Gonzales E."/>
            <person name="Grimwood J."/>
            <person name="Schmutz J."/>
            <person name="Rabbi I.Y."/>
            <person name="Egesi C."/>
            <person name="Nauluvula P."/>
            <person name="Lebot V."/>
            <person name="Ndunguru J."/>
            <person name="Mkamilo G."/>
            <person name="Bart R.S."/>
            <person name="Setter T.L."/>
            <person name="Gleadow R.M."/>
            <person name="Kulakow P."/>
            <person name="Ferguson M.E."/>
            <person name="Rounsley S."/>
            <person name="Rokhsar D.S."/>
        </authorList>
    </citation>
    <scope>NUCLEOTIDE SEQUENCE [LARGE SCALE GENOMIC DNA]</scope>
    <source>
        <strain evidence="11">cv. AM560-2</strain>
    </source>
</reference>
<evidence type="ECO:0000256" key="1">
    <source>
        <dbReference type="ARBA" id="ARBA00003913"/>
    </source>
</evidence>
<dbReference type="Pfam" id="PF01086">
    <property type="entry name" value="Clathrin_lg_ch"/>
    <property type="match status" value="1"/>
</dbReference>
<dbReference type="AlphaFoldDB" id="A0A2C9U9W3"/>
<feature type="compositionally biased region" description="Basic and acidic residues" evidence="9">
    <location>
        <begin position="266"/>
        <end position="283"/>
    </location>
</feature>
<protein>
    <recommendedName>
        <fullName evidence="7">Clathrin light chain</fullName>
    </recommendedName>
</protein>
<organism evidence="10 11">
    <name type="scientific">Manihot esculenta</name>
    <name type="common">Cassava</name>
    <name type="synonym">Jatropha manihot</name>
    <dbReference type="NCBI Taxonomy" id="3983"/>
    <lineage>
        <taxon>Eukaryota</taxon>
        <taxon>Viridiplantae</taxon>
        <taxon>Streptophyta</taxon>
        <taxon>Embryophyta</taxon>
        <taxon>Tracheophyta</taxon>
        <taxon>Spermatophyta</taxon>
        <taxon>Magnoliopsida</taxon>
        <taxon>eudicotyledons</taxon>
        <taxon>Gunneridae</taxon>
        <taxon>Pentapetalae</taxon>
        <taxon>rosids</taxon>
        <taxon>fabids</taxon>
        <taxon>Malpighiales</taxon>
        <taxon>Euphorbiaceae</taxon>
        <taxon>Crotonoideae</taxon>
        <taxon>Manihoteae</taxon>
        <taxon>Manihot</taxon>
    </lineage>
</organism>
<evidence type="ECO:0000256" key="2">
    <source>
        <dbReference type="ARBA" id="ARBA00004180"/>
    </source>
</evidence>
<evidence type="ECO:0000256" key="4">
    <source>
        <dbReference type="ARBA" id="ARBA00023136"/>
    </source>
</evidence>
<dbReference type="OMA" id="NADKQSW"/>
<feature type="region of interest" description="Disordered" evidence="9">
    <location>
        <begin position="80"/>
        <end position="121"/>
    </location>
</feature>
<comment type="subcellular location">
    <subcellularLocation>
        <location evidence="2 7">Cytoplasmic vesicle membrane</location>
        <topology evidence="2 7">Peripheral membrane protein</topology>
        <orientation evidence="2 7">Cytoplasmic side</orientation>
    </subcellularLocation>
    <subcellularLocation>
        <location evidence="7">Membrane</location>
        <location evidence="7">Coated pit</location>
        <topology evidence="7">Peripheral membrane protein</topology>
        <orientation evidence="7">Cytoplasmic side</orientation>
    </subcellularLocation>
    <text evidence="7">Cytoplasmic face of coated pits and vesicles.</text>
</comment>
<dbReference type="GO" id="GO:0006886">
    <property type="term" value="P:intracellular protein transport"/>
    <property type="evidence" value="ECO:0007669"/>
    <property type="project" value="InterPro"/>
</dbReference>
<dbReference type="GO" id="GO:0005198">
    <property type="term" value="F:structural molecule activity"/>
    <property type="evidence" value="ECO:0007669"/>
    <property type="project" value="InterPro"/>
</dbReference>
<dbReference type="GO" id="GO:0005886">
    <property type="term" value="C:plasma membrane"/>
    <property type="evidence" value="ECO:0000318"/>
    <property type="project" value="GO_Central"/>
</dbReference>
<dbReference type="EMBL" id="CM004402">
    <property type="protein sequence ID" value="OAY26155.1"/>
    <property type="molecule type" value="Genomic_DNA"/>
</dbReference>
<keyword evidence="8" id="KW-0175">Coiled coil</keyword>
<name>A0A2C9U9W3_MANES</name>
<keyword evidence="6 7" id="KW-0968">Cytoplasmic vesicle</keyword>
<evidence type="ECO:0000256" key="3">
    <source>
        <dbReference type="ARBA" id="ARBA00005263"/>
    </source>
</evidence>
<feature type="coiled-coil region" evidence="8">
    <location>
        <begin position="124"/>
        <end position="155"/>
    </location>
</feature>
<dbReference type="GO" id="GO:0072583">
    <property type="term" value="P:clathrin-dependent endocytosis"/>
    <property type="evidence" value="ECO:0000318"/>
    <property type="project" value="GO_Central"/>
</dbReference>
<feature type="compositionally biased region" description="Basic and acidic residues" evidence="9">
    <location>
        <begin position="211"/>
        <end position="225"/>
    </location>
</feature>
<dbReference type="GO" id="GO:0030132">
    <property type="term" value="C:clathrin coat of coated pit"/>
    <property type="evidence" value="ECO:0007669"/>
    <property type="project" value="InterPro"/>
</dbReference>
<gene>
    <name evidence="10" type="ORF">MANES_16G025400v8</name>
</gene>
<feature type="compositionally biased region" description="Low complexity" evidence="9">
    <location>
        <begin position="284"/>
        <end position="295"/>
    </location>
</feature>
<comment type="function">
    <text evidence="1 7">Clathrin is the major protein of the polyhedral coat of coated pits and vesicles.</text>
</comment>
<dbReference type="PANTHER" id="PTHR10639">
    <property type="entry name" value="CLATHRIN LIGHT CHAIN"/>
    <property type="match status" value="1"/>
</dbReference>
<dbReference type="InterPro" id="IPR000996">
    <property type="entry name" value="Clathrin_L-chain"/>
</dbReference>
<sequence>MASFDSFGIDGEEIHTSNHRSFQEEEDDSYSNFGSYSNFTTGEFPSADVPVDHASASSPDVFGFGSSSVDVDPNASYSQSPFSPIHVENGNGNGYNVAGDDVFASDGPVLPPPSEMEPEEGYALREWRRQNAILLEEKEKREKEMRRQIIEEAEVFIHAFYEKRKLNIETNKTNNREREKVYLANQEKFHKEADKQYWKAIAELIPHEVPNIEKKRGKKDQEKKPSITVIQGPKPGKPTDLSRMRHILVKLKHTPPPHMMPPPPAPKKDAKDGKDGKDAKTGKDAAASNATGSAAKEPVASVKDATSNGSSDTPKEEVPPAGDQPAKEPESTPTA</sequence>
<dbReference type="GO" id="GO:0032050">
    <property type="term" value="F:clathrin heavy chain binding"/>
    <property type="evidence" value="ECO:0000318"/>
    <property type="project" value="GO_Central"/>
</dbReference>
<evidence type="ECO:0000313" key="11">
    <source>
        <dbReference type="Proteomes" id="UP000091857"/>
    </source>
</evidence>
<keyword evidence="4 7" id="KW-0472">Membrane</keyword>
<comment type="similarity">
    <text evidence="3 7">Belongs to the clathrin light chain family.</text>
</comment>
<evidence type="ECO:0000256" key="8">
    <source>
        <dbReference type="SAM" id="Coils"/>
    </source>
</evidence>
<dbReference type="STRING" id="3983.A0A2C9U9W3"/>
<keyword evidence="5 7" id="KW-0168">Coated pit</keyword>
<feature type="compositionally biased region" description="Basic and acidic residues" evidence="9">
    <location>
        <begin position="325"/>
        <end position="335"/>
    </location>
</feature>
<dbReference type="Proteomes" id="UP000091857">
    <property type="component" value="Chromosome 16"/>
</dbReference>
<feature type="compositionally biased region" description="Pro residues" evidence="9">
    <location>
        <begin position="256"/>
        <end position="265"/>
    </location>
</feature>
<evidence type="ECO:0000256" key="9">
    <source>
        <dbReference type="SAM" id="MobiDB-lite"/>
    </source>
</evidence>
<keyword evidence="11" id="KW-1185">Reference proteome</keyword>
<evidence type="ECO:0000256" key="6">
    <source>
        <dbReference type="ARBA" id="ARBA00023329"/>
    </source>
</evidence>
<proteinExistence type="inferred from homology"/>
<dbReference type="GO" id="GO:0030125">
    <property type="term" value="C:clathrin vesicle coat"/>
    <property type="evidence" value="ECO:0000318"/>
    <property type="project" value="GO_Central"/>
</dbReference>
<dbReference type="Gramene" id="Manes.16G025400.1.v8.1">
    <property type="protein sequence ID" value="Manes.16G025400.1.v8.1.CDS"/>
    <property type="gene ID" value="Manes.16G025400.v8.1"/>
</dbReference>
<dbReference type="PANTHER" id="PTHR10639:SF7">
    <property type="entry name" value="CLATHRIN LIGHT CHAIN"/>
    <property type="match status" value="1"/>
</dbReference>
<accession>A0A2C9U9W3</accession>
<feature type="compositionally biased region" description="Basic residues" evidence="9">
    <location>
        <begin position="244"/>
        <end position="255"/>
    </location>
</feature>